<evidence type="ECO:0000256" key="1">
    <source>
        <dbReference type="SAM" id="MobiDB-lite"/>
    </source>
</evidence>
<reference evidence="2" key="2">
    <citation type="submission" date="2017-05" db="UniProtKB">
        <authorList>
            <consortium name="EnsemblMetazoa"/>
        </authorList>
    </citation>
    <scope>IDENTIFICATION</scope>
</reference>
<evidence type="ECO:0000313" key="2">
    <source>
        <dbReference type="EnsemblMetazoa" id="Aqu2.1.23393_001"/>
    </source>
</evidence>
<keyword evidence="3" id="KW-1185">Reference proteome</keyword>
<dbReference type="InterPro" id="IPR001680">
    <property type="entry name" value="WD40_rpt"/>
</dbReference>
<dbReference type="SMART" id="SM00320">
    <property type="entry name" value="WD40"/>
    <property type="match status" value="3"/>
</dbReference>
<sequence length="597" mass="65456">MANCLVPSCPCSHYEGPEKGRVLAYRPDCGGCGHQKTLHRLPTNTDEVIMRELLAAESVPCCSLIPMSQLPSMKHFSSYDLIPIPPDEADNQAPSNVFCLCKGFVPNMPSILHQFTSVSFETIQSSLPSVPCTRCTHPLLMHQKTHPSHYLCEQRVLGLKGSLSLKRVTLPSPGLVDLALGPDKRIGFVAVTQTDSSYQLVLFDKILAAEGKGVKRRSGRLAKRANATNRVEEEEEEKAAESDTSVSQQMIDFFNTALEAATPINEYLNQEPTTVCGYWTDTPTDHASSQFVVAVGTEGGVTIHIPSDGSYRNIETLQGVTVLHFLTVDNTLMLCVGEGESSGAIKCWGLKNDSTALLTEFNNIETSVTNLLWIEHNNYLFAGTELGQVYLFQLKSSADDKMENGQNGERDVGFSLELCQKIQSCLGPVTALHFCHSQRLILVGSADNDIHVLSLTTLVENLGKPGKDSLLTKYFPLKKKRADKLVHCARMKGHQSFVNSITGYCANVLSLGWDSYAMFWSPTEIGQEVATAIKLQGSSSSFQKQELSSSTVEPSLLYKLGVEQYLNNVPCGLWGILDECVVTVYQGTGKQLIIALY</sequence>
<dbReference type="SUPFAM" id="SSF50978">
    <property type="entry name" value="WD40 repeat-like"/>
    <property type="match status" value="1"/>
</dbReference>
<dbReference type="InParanoid" id="A0A1X7U6U3"/>
<proteinExistence type="predicted"/>
<dbReference type="EnsemblMetazoa" id="XM_020000352.1">
    <property type="protein sequence ID" value="XP_019855911.1"/>
    <property type="gene ID" value="LOC100636966"/>
</dbReference>
<dbReference type="Gene3D" id="2.130.10.10">
    <property type="entry name" value="YVTN repeat-like/Quinoprotein amine dehydrogenase"/>
    <property type="match status" value="1"/>
</dbReference>
<dbReference type="InterPro" id="IPR015943">
    <property type="entry name" value="WD40/YVTN_repeat-like_dom_sf"/>
</dbReference>
<reference evidence="3" key="1">
    <citation type="journal article" date="2010" name="Nature">
        <title>The Amphimedon queenslandica genome and the evolution of animal complexity.</title>
        <authorList>
            <person name="Srivastava M."/>
            <person name="Simakov O."/>
            <person name="Chapman J."/>
            <person name="Fahey B."/>
            <person name="Gauthier M.E."/>
            <person name="Mitros T."/>
            <person name="Richards G.S."/>
            <person name="Conaco C."/>
            <person name="Dacre M."/>
            <person name="Hellsten U."/>
            <person name="Larroux C."/>
            <person name="Putnam N.H."/>
            <person name="Stanke M."/>
            <person name="Adamska M."/>
            <person name="Darling A."/>
            <person name="Degnan S.M."/>
            <person name="Oakley T.H."/>
            <person name="Plachetzki D.C."/>
            <person name="Zhai Y."/>
            <person name="Adamski M."/>
            <person name="Calcino A."/>
            <person name="Cummins S.F."/>
            <person name="Goodstein D.M."/>
            <person name="Harris C."/>
            <person name="Jackson D.J."/>
            <person name="Leys S.P."/>
            <person name="Shu S."/>
            <person name="Woodcroft B.J."/>
            <person name="Vervoort M."/>
            <person name="Kosik K.S."/>
            <person name="Manning G."/>
            <person name="Degnan B.M."/>
            <person name="Rokhsar D.S."/>
        </authorList>
    </citation>
    <scope>NUCLEOTIDE SEQUENCE [LARGE SCALE GENOMIC DNA]</scope>
</reference>
<feature type="region of interest" description="Disordered" evidence="1">
    <location>
        <begin position="225"/>
        <end position="244"/>
    </location>
</feature>
<name>A0A1X7U6U3_AMPQE</name>
<organism evidence="2">
    <name type="scientific">Amphimedon queenslandica</name>
    <name type="common">Sponge</name>
    <dbReference type="NCBI Taxonomy" id="400682"/>
    <lineage>
        <taxon>Eukaryota</taxon>
        <taxon>Metazoa</taxon>
        <taxon>Porifera</taxon>
        <taxon>Demospongiae</taxon>
        <taxon>Heteroscleromorpha</taxon>
        <taxon>Haplosclerida</taxon>
        <taxon>Niphatidae</taxon>
        <taxon>Amphimedon</taxon>
    </lineage>
</organism>
<dbReference type="InterPro" id="IPR036322">
    <property type="entry name" value="WD40_repeat_dom_sf"/>
</dbReference>
<dbReference type="KEGG" id="aqu:100636966"/>
<evidence type="ECO:0000313" key="3">
    <source>
        <dbReference type="Proteomes" id="UP000007879"/>
    </source>
</evidence>
<dbReference type="Proteomes" id="UP000007879">
    <property type="component" value="Unassembled WGS sequence"/>
</dbReference>
<dbReference type="EnsemblMetazoa" id="Aqu2.1.23393_001">
    <property type="protein sequence ID" value="Aqu2.1.23393_001"/>
    <property type="gene ID" value="Aqu2.1.23393"/>
</dbReference>
<dbReference type="AlphaFoldDB" id="A0A1X7U6U3"/>
<gene>
    <name evidence="2" type="primary">100636966</name>
</gene>
<accession>A0A1X7U6U3</accession>
<protein>
    <submittedName>
        <fullName evidence="2">Uncharacterized protein</fullName>
    </submittedName>
</protein>